<dbReference type="EMBL" id="FPBD01000002">
    <property type="protein sequence ID" value="SFT66911.1"/>
    <property type="molecule type" value="Genomic_DNA"/>
</dbReference>
<sequence length="110" mass="12046">MVSISKSEKSLGHTYIQKWRNHVGLTQAQAGELLELSAPLISRVEAGKTQYTQSFIEKAAKAYGCTPGQLLDTDPTTLPTRAKIDQLLADASPEDLSKCLKIMETILVKD</sequence>
<dbReference type="Pfam" id="PF13560">
    <property type="entry name" value="HTH_31"/>
    <property type="match status" value="1"/>
</dbReference>
<dbReference type="RefSeq" id="WP_054782843.1">
    <property type="nucleotide sequence ID" value="NZ_FPBD01000002.1"/>
</dbReference>
<keyword evidence="3" id="KW-1185">Reference proteome</keyword>
<dbReference type="Proteomes" id="UP000183371">
    <property type="component" value="Unassembled WGS sequence"/>
</dbReference>
<evidence type="ECO:0000313" key="3">
    <source>
        <dbReference type="Proteomes" id="UP000183371"/>
    </source>
</evidence>
<proteinExistence type="predicted"/>
<protein>
    <submittedName>
        <fullName evidence="2">Helix-turn-helix domain-containing protein</fullName>
    </submittedName>
</protein>
<dbReference type="GO" id="GO:0003677">
    <property type="term" value="F:DNA binding"/>
    <property type="evidence" value="ECO:0007669"/>
    <property type="project" value="InterPro"/>
</dbReference>
<dbReference type="CDD" id="cd00093">
    <property type="entry name" value="HTH_XRE"/>
    <property type="match status" value="1"/>
</dbReference>
<dbReference type="InterPro" id="IPR010982">
    <property type="entry name" value="Lambda_DNA-bd_dom_sf"/>
</dbReference>
<dbReference type="SMART" id="SM00530">
    <property type="entry name" value="HTH_XRE"/>
    <property type="match status" value="1"/>
</dbReference>
<dbReference type="InterPro" id="IPR001387">
    <property type="entry name" value="Cro/C1-type_HTH"/>
</dbReference>
<organism evidence="2 3">
    <name type="scientific">Pseudovibrio denitrificans</name>
    <dbReference type="NCBI Taxonomy" id="258256"/>
    <lineage>
        <taxon>Bacteria</taxon>
        <taxon>Pseudomonadati</taxon>
        <taxon>Pseudomonadota</taxon>
        <taxon>Alphaproteobacteria</taxon>
        <taxon>Hyphomicrobiales</taxon>
        <taxon>Stappiaceae</taxon>
        <taxon>Pseudovibrio</taxon>
    </lineage>
</organism>
<dbReference type="Gene3D" id="1.10.260.40">
    <property type="entry name" value="lambda repressor-like DNA-binding domains"/>
    <property type="match status" value="1"/>
</dbReference>
<accession>A0A1I6ZW61</accession>
<evidence type="ECO:0000259" key="1">
    <source>
        <dbReference type="PROSITE" id="PS50943"/>
    </source>
</evidence>
<dbReference type="AlphaFoldDB" id="A0A1I6ZW61"/>
<gene>
    <name evidence="2" type="ORF">SAMN05444141_102653</name>
</gene>
<reference evidence="3" key="1">
    <citation type="submission" date="2016-10" db="EMBL/GenBank/DDBJ databases">
        <authorList>
            <person name="Varghese N."/>
            <person name="Submissions S."/>
        </authorList>
    </citation>
    <scope>NUCLEOTIDE SEQUENCE [LARGE SCALE GENOMIC DNA]</scope>
    <source>
        <strain evidence="3">DSM 17465</strain>
    </source>
</reference>
<name>A0A1I6ZW61_9HYPH</name>
<dbReference type="SUPFAM" id="SSF47413">
    <property type="entry name" value="lambda repressor-like DNA-binding domains"/>
    <property type="match status" value="1"/>
</dbReference>
<feature type="domain" description="HTH cro/C1-type" evidence="1">
    <location>
        <begin position="16"/>
        <end position="70"/>
    </location>
</feature>
<evidence type="ECO:0000313" key="2">
    <source>
        <dbReference type="EMBL" id="SFT66911.1"/>
    </source>
</evidence>
<dbReference type="PROSITE" id="PS50943">
    <property type="entry name" value="HTH_CROC1"/>
    <property type="match status" value="1"/>
</dbReference>